<evidence type="ECO:0000256" key="5">
    <source>
        <dbReference type="ARBA" id="ARBA00023136"/>
    </source>
</evidence>
<evidence type="ECO:0000313" key="9">
    <source>
        <dbReference type="Proteomes" id="UP000077202"/>
    </source>
</evidence>
<dbReference type="Pfam" id="PF00083">
    <property type="entry name" value="Sugar_tr"/>
    <property type="match status" value="1"/>
</dbReference>
<evidence type="ECO:0000256" key="2">
    <source>
        <dbReference type="ARBA" id="ARBA00022448"/>
    </source>
</evidence>
<evidence type="ECO:0000313" key="8">
    <source>
        <dbReference type="EMBL" id="OAE30060.1"/>
    </source>
</evidence>
<proteinExistence type="predicted"/>
<dbReference type="InterPro" id="IPR020846">
    <property type="entry name" value="MFS_dom"/>
</dbReference>
<evidence type="ECO:0000256" key="1">
    <source>
        <dbReference type="ARBA" id="ARBA00004141"/>
    </source>
</evidence>
<keyword evidence="9" id="KW-1185">Reference proteome</keyword>
<comment type="subcellular location">
    <subcellularLocation>
        <location evidence="1">Membrane</location>
        <topology evidence="1">Multi-pass membrane protein</topology>
    </subcellularLocation>
</comment>
<feature type="domain" description="Major facilitator superfamily (MFS) profile" evidence="7">
    <location>
        <begin position="64"/>
        <end position="216"/>
    </location>
</feature>
<evidence type="ECO:0000259" key="7">
    <source>
        <dbReference type="PROSITE" id="PS50850"/>
    </source>
</evidence>
<organism evidence="8 9">
    <name type="scientific">Marchantia polymorpha subsp. ruderalis</name>
    <dbReference type="NCBI Taxonomy" id="1480154"/>
    <lineage>
        <taxon>Eukaryota</taxon>
        <taxon>Viridiplantae</taxon>
        <taxon>Streptophyta</taxon>
        <taxon>Embryophyta</taxon>
        <taxon>Marchantiophyta</taxon>
        <taxon>Marchantiopsida</taxon>
        <taxon>Marchantiidae</taxon>
        <taxon>Marchantiales</taxon>
        <taxon>Marchantiaceae</taxon>
        <taxon>Marchantia</taxon>
    </lineage>
</organism>
<sequence length="216" mass="23498">MDDKREKFKQDVDLFLLCQHEDFLSICDGELAKKIGCQNGGEKEQLEVLTALDHAKTQFCHFTALVIAGMGFFIDAYDLFCIAVVQKLVGRLYYYDSGTHKPGRLPAHVASVVSGVALCGTLDGNLFFGWLGDKLGRKKVYGMSLMIMIVCSIASGLSCGSTATALMGTLCFLRFWLGFGIGGDCSLSATIMSDYLNTKPGERLSLPCSPCKALDF</sequence>
<accession>A0A176WAB7</accession>
<dbReference type="PANTHER" id="PTHR23511:SF34">
    <property type="entry name" value="SYNAPTIC VESICLE GLYCOPROTEIN 2"/>
    <property type="match status" value="1"/>
</dbReference>
<dbReference type="PANTHER" id="PTHR23511">
    <property type="entry name" value="SYNAPTIC VESICLE GLYCOPROTEIN 2"/>
    <property type="match status" value="1"/>
</dbReference>
<evidence type="ECO:0000256" key="6">
    <source>
        <dbReference type="SAM" id="Phobius"/>
    </source>
</evidence>
<dbReference type="Proteomes" id="UP000077202">
    <property type="component" value="Unassembled WGS sequence"/>
</dbReference>
<dbReference type="InterPro" id="IPR036259">
    <property type="entry name" value="MFS_trans_sf"/>
</dbReference>
<gene>
    <name evidence="8" type="ORF">AXG93_1474s1060</name>
</gene>
<reference evidence="8" key="1">
    <citation type="submission" date="2016-03" db="EMBL/GenBank/DDBJ databases">
        <title>Mechanisms controlling the formation of the plant cell surface in tip-growing cells are functionally conserved among land plants.</title>
        <authorList>
            <person name="Honkanen S."/>
            <person name="Jones V.A."/>
            <person name="Morieri G."/>
            <person name="Champion C."/>
            <person name="Hetherington A.J."/>
            <person name="Kelly S."/>
            <person name="Saint-Marcoux D."/>
            <person name="Proust H."/>
            <person name="Prescott H."/>
            <person name="Dolan L."/>
        </authorList>
    </citation>
    <scope>NUCLEOTIDE SEQUENCE [LARGE SCALE GENOMIC DNA]</scope>
    <source>
        <tissue evidence="8">Whole gametophyte</tissue>
    </source>
</reference>
<dbReference type="SUPFAM" id="SSF103473">
    <property type="entry name" value="MFS general substrate transporter"/>
    <property type="match status" value="1"/>
</dbReference>
<feature type="transmembrane region" description="Helical" evidence="6">
    <location>
        <begin position="105"/>
        <end position="128"/>
    </location>
</feature>
<protein>
    <recommendedName>
        <fullName evidence="7">Major facilitator superfamily (MFS) profile domain-containing protein</fullName>
    </recommendedName>
</protein>
<dbReference type="Gene3D" id="1.20.1250.20">
    <property type="entry name" value="MFS general substrate transporter like domains"/>
    <property type="match status" value="1"/>
</dbReference>
<name>A0A176WAB7_MARPO</name>
<comment type="caution">
    <text evidence="8">The sequence shown here is derived from an EMBL/GenBank/DDBJ whole genome shotgun (WGS) entry which is preliminary data.</text>
</comment>
<feature type="transmembrane region" description="Helical" evidence="6">
    <location>
        <begin position="62"/>
        <end position="85"/>
    </location>
</feature>
<dbReference type="GO" id="GO:0016020">
    <property type="term" value="C:membrane"/>
    <property type="evidence" value="ECO:0007669"/>
    <property type="project" value="UniProtKB-SubCell"/>
</dbReference>
<evidence type="ECO:0000256" key="4">
    <source>
        <dbReference type="ARBA" id="ARBA00022989"/>
    </source>
</evidence>
<dbReference type="GO" id="GO:0022857">
    <property type="term" value="F:transmembrane transporter activity"/>
    <property type="evidence" value="ECO:0007669"/>
    <property type="project" value="InterPro"/>
</dbReference>
<keyword evidence="4 6" id="KW-1133">Transmembrane helix</keyword>
<keyword evidence="2" id="KW-0813">Transport</keyword>
<evidence type="ECO:0000256" key="3">
    <source>
        <dbReference type="ARBA" id="ARBA00022692"/>
    </source>
</evidence>
<keyword evidence="3 6" id="KW-0812">Transmembrane</keyword>
<dbReference type="EMBL" id="LVLJ01001368">
    <property type="protein sequence ID" value="OAE30060.1"/>
    <property type="molecule type" value="Genomic_DNA"/>
</dbReference>
<feature type="transmembrane region" description="Helical" evidence="6">
    <location>
        <begin position="140"/>
        <end position="163"/>
    </location>
</feature>
<keyword evidence="5 6" id="KW-0472">Membrane</keyword>
<dbReference type="InterPro" id="IPR005828">
    <property type="entry name" value="MFS_sugar_transport-like"/>
</dbReference>
<dbReference type="AlphaFoldDB" id="A0A176WAB7"/>
<dbReference type="PROSITE" id="PS50850">
    <property type="entry name" value="MFS"/>
    <property type="match status" value="1"/>
</dbReference>